<feature type="domain" description="TLDc" evidence="2">
    <location>
        <begin position="119"/>
        <end position="201"/>
    </location>
</feature>
<dbReference type="InterPro" id="IPR006571">
    <property type="entry name" value="TLDc_dom"/>
</dbReference>
<dbReference type="OrthoDB" id="26679at2759"/>
<dbReference type="AlphaFoldDB" id="A0A0A1U2M7"/>
<feature type="compositionally biased region" description="Basic and acidic residues" evidence="1">
    <location>
        <begin position="54"/>
        <end position="67"/>
    </location>
</feature>
<feature type="compositionally biased region" description="Low complexity" evidence="1">
    <location>
        <begin position="41"/>
        <end position="52"/>
    </location>
</feature>
<gene>
    <name evidence="3" type="ORF">EIN_227250</name>
</gene>
<proteinExistence type="predicted"/>
<dbReference type="KEGG" id="eiv:EIN_227250"/>
<sequence>MKIEIVNYGIITITSEKNSTTNVDSTHQVVMKTNTKSPKTPKQSMSPQLSKKSSSKERTKDGYKELVDTTDPLSPRSPPPSSNDSPHSESFPKLSNVPTEIQPVAPFSFFNINGVTESMVTSLESWTTKKRRRLVYDSSMMDFSKESFYNAVCGLSNIMTLVVTDKGYVFGAFHSSIPNPPTQGSKTFHDNNFFIFTLINADNIPQEKFFKKSSLETMYLDSLSMSVESIYTISRGFTLKKKGSSFSPYFASFYQIEKRRGSKFFVGSVEPETFEVARLVAIEWLN</sequence>
<feature type="compositionally biased region" description="Low complexity" evidence="1">
    <location>
        <begin position="82"/>
        <end position="92"/>
    </location>
</feature>
<protein>
    <recommendedName>
        <fullName evidence="2">TLDc domain-containing protein</fullName>
    </recommendedName>
</protein>
<dbReference type="Proteomes" id="UP000014680">
    <property type="component" value="Unassembled WGS sequence"/>
</dbReference>
<evidence type="ECO:0000256" key="1">
    <source>
        <dbReference type="SAM" id="MobiDB-lite"/>
    </source>
</evidence>
<evidence type="ECO:0000313" key="3">
    <source>
        <dbReference type="EMBL" id="ELP88312.1"/>
    </source>
</evidence>
<name>A0A0A1U2M7_ENTIV</name>
<feature type="region of interest" description="Disordered" evidence="1">
    <location>
        <begin position="32"/>
        <end position="97"/>
    </location>
</feature>
<dbReference type="RefSeq" id="XP_004255083.1">
    <property type="nucleotide sequence ID" value="XM_004255035.1"/>
</dbReference>
<accession>A0A0A1U2M7</accession>
<dbReference type="Pfam" id="PF07534">
    <property type="entry name" value="TLD"/>
    <property type="match status" value="1"/>
</dbReference>
<organism evidence="3 4">
    <name type="scientific">Entamoeba invadens IP1</name>
    <dbReference type="NCBI Taxonomy" id="370355"/>
    <lineage>
        <taxon>Eukaryota</taxon>
        <taxon>Amoebozoa</taxon>
        <taxon>Evosea</taxon>
        <taxon>Archamoebae</taxon>
        <taxon>Mastigamoebida</taxon>
        <taxon>Entamoebidae</taxon>
        <taxon>Entamoeba</taxon>
    </lineage>
</organism>
<dbReference type="GeneID" id="14887291"/>
<dbReference type="EMBL" id="KB206756">
    <property type="protein sequence ID" value="ELP88312.1"/>
    <property type="molecule type" value="Genomic_DNA"/>
</dbReference>
<dbReference type="VEuPathDB" id="AmoebaDB:EIN_227250"/>
<evidence type="ECO:0000313" key="4">
    <source>
        <dbReference type="Proteomes" id="UP000014680"/>
    </source>
</evidence>
<keyword evidence="4" id="KW-1185">Reference proteome</keyword>
<evidence type="ECO:0000259" key="2">
    <source>
        <dbReference type="Pfam" id="PF07534"/>
    </source>
</evidence>
<reference evidence="3 4" key="1">
    <citation type="submission" date="2012-10" db="EMBL/GenBank/DDBJ databases">
        <authorList>
            <person name="Zafar N."/>
            <person name="Inman J."/>
            <person name="Hall N."/>
            <person name="Lorenzi H."/>
            <person name="Caler E."/>
        </authorList>
    </citation>
    <scope>NUCLEOTIDE SEQUENCE [LARGE SCALE GENOMIC DNA]</scope>
    <source>
        <strain evidence="3 4">IP1</strain>
    </source>
</reference>